<dbReference type="Gene3D" id="3.40.50.300">
    <property type="entry name" value="P-loop containing nucleotide triphosphate hydrolases"/>
    <property type="match status" value="1"/>
</dbReference>
<organism evidence="2 3">
    <name type="scientific">Enterococcus dispar ATCC 51266</name>
    <dbReference type="NCBI Taxonomy" id="1139219"/>
    <lineage>
        <taxon>Bacteria</taxon>
        <taxon>Bacillati</taxon>
        <taxon>Bacillota</taxon>
        <taxon>Bacilli</taxon>
        <taxon>Lactobacillales</taxon>
        <taxon>Enterococcaceae</taxon>
        <taxon>Enterococcus</taxon>
    </lineage>
</organism>
<protein>
    <submittedName>
        <fullName evidence="2">PBSX family phage terminase, large subunit</fullName>
    </submittedName>
</protein>
<sequence>MLKINDPKKVFNKYIYDCLYDYTHPTEVHYGGASSGKSHGVVQKVVVKSLKHWDYPRRVLWLRKVAATVKDSIFQDVLECLSTFKLLPFCKVNMSDYRIELPNGAVFLFKGMDNPEKIKSIKGISDVVMEEATEFTLDDYTQLTLRTREKRHKDKQIYLMFNPVSKVNWVYKYFFVSKQPDAVIYQTTYKSNRFLDDSVKRNIELLAQRNEAYYKIYALGEFATLDKLIFPKYDRALLNRGSPAFSRLPSYFGLDFGLKLAPLRSNVHRKFSEPVNAGCAA</sequence>
<dbReference type="STRING" id="44009.RV01_GL001276"/>
<keyword evidence="3" id="KW-1185">Reference proteome</keyword>
<reference evidence="2 3" key="1">
    <citation type="submission" date="2013-03" db="EMBL/GenBank/DDBJ databases">
        <title>The Genome Sequence of Enterococcus dispar ATCC_51266 (Illumina only assembly).</title>
        <authorList>
            <consortium name="The Broad Institute Genomics Platform"/>
            <consortium name="The Broad Institute Genome Sequencing Center for Infectious Disease"/>
            <person name="Earl A."/>
            <person name="Russ C."/>
            <person name="Gilmore M."/>
            <person name="Surin D."/>
            <person name="Walker B."/>
            <person name="Young S."/>
            <person name="Zeng Q."/>
            <person name="Gargeya S."/>
            <person name="Fitzgerald M."/>
            <person name="Haas B."/>
            <person name="Abouelleil A."/>
            <person name="Allen A.W."/>
            <person name="Alvarado L."/>
            <person name="Arachchi H.M."/>
            <person name="Berlin A.M."/>
            <person name="Chapman S.B."/>
            <person name="Gainer-Dewar J."/>
            <person name="Goldberg J."/>
            <person name="Griggs A."/>
            <person name="Gujja S."/>
            <person name="Hansen M."/>
            <person name="Howarth C."/>
            <person name="Imamovic A."/>
            <person name="Ireland A."/>
            <person name="Larimer J."/>
            <person name="McCowan C."/>
            <person name="Murphy C."/>
            <person name="Pearson M."/>
            <person name="Poon T.W."/>
            <person name="Priest M."/>
            <person name="Roberts A."/>
            <person name="Saif S."/>
            <person name="Shea T."/>
            <person name="Sisk P."/>
            <person name="Sykes S."/>
            <person name="Wortman J."/>
            <person name="Nusbaum C."/>
            <person name="Birren B."/>
        </authorList>
    </citation>
    <scope>NUCLEOTIDE SEQUENCE [LARGE SCALE GENOMIC DNA]</scope>
    <source>
        <strain evidence="2 3">ATCC 51266</strain>
    </source>
</reference>
<dbReference type="PATRIC" id="fig|1139219.3.peg.2461"/>
<comment type="caution">
    <text evidence="2">The sequence shown here is derived from an EMBL/GenBank/DDBJ whole genome shotgun (WGS) entry which is preliminary data.</text>
</comment>
<dbReference type="EMBL" id="AHYR01000013">
    <property type="protein sequence ID" value="EOT38250.1"/>
    <property type="molecule type" value="Genomic_DNA"/>
</dbReference>
<dbReference type="InterPro" id="IPR035412">
    <property type="entry name" value="Terminase_L_N"/>
</dbReference>
<accession>S1NK09</accession>
<dbReference type="PANTHER" id="PTHR39184:SF1">
    <property type="entry name" value="PBSX PHAGE TERMINASE LARGE SUBUNIT"/>
    <property type="match status" value="1"/>
</dbReference>
<dbReference type="HOGENOM" id="CLU_1144749_0_0_9"/>
<dbReference type="PANTHER" id="PTHR39184">
    <property type="match status" value="1"/>
</dbReference>
<feature type="domain" description="Phage terminase large subunit N-terminal" evidence="1">
    <location>
        <begin position="24"/>
        <end position="221"/>
    </location>
</feature>
<dbReference type="Pfam" id="PF04466">
    <property type="entry name" value="Terminase_3"/>
    <property type="match status" value="1"/>
</dbReference>
<dbReference type="InterPro" id="IPR027417">
    <property type="entry name" value="P-loop_NTPase"/>
</dbReference>
<gene>
    <name evidence="2" type="ORF">OMK_02518</name>
</gene>
<dbReference type="eggNOG" id="COG1783">
    <property type="taxonomic scope" value="Bacteria"/>
</dbReference>
<dbReference type="AlphaFoldDB" id="S1NK09"/>
<dbReference type="InterPro" id="IPR006437">
    <property type="entry name" value="Phage_terminase_lsu"/>
</dbReference>
<proteinExistence type="predicted"/>
<evidence type="ECO:0000313" key="2">
    <source>
        <dbReference type="EMBL" id="EOT38250.1"/>
    </source>
</evidence>
<evidence type="ECO:0000259" key="1">
    <source>
        <dbReference type="Pfam" id="PF04466"/>
    </source>
</evidence>
<evidence type="ECO:0000313" key="3">
    <source>
        <dbReference type="Proteomes" id="UP000014127"/>
    </source>
</evidence>
<name>S1NK09_9ENTE</name>
<dbReference type="Proteomes" id="UP000014127">
    <property type="component" value="Unassembled WGS sequence"/>
</dbReference>
<dbReference type="InterPro" id="IPR052380">
    <property type="entry name" value="Viral_DNA_packaging_terminase"/>
</dbReference>
<dbReference type="NCBIfam" id="TIGR01547">
    <property type="entry name" value="phage_term_2"/>
    <property type="match status" value="1"/>
</dbReference>